<keyword evidence="1" id="KW-0032">Aminotransferase</keyword>
<accession>A0A2N0UJR2</accession>
<organism evidence="1 2">
    <name type="scientific">Ruminococcus bromii</name>
    <dbReference type="NCBI Taxonomy" id="40518"/>
    <lineage>
        <taxon>Bacteria</taxon>
        <taxon>Bacillati</taxon>
        <taxon>Bacillota</taxon>
        <taxon>Clostridia</taxon>
        <taxon>Eubacteriales</taxon>
        <taxon>Oscillospiraceae</taxon>
        <taxon>Ruminococcus</taxon>
    </lineage>
</organism>
<dbReference type="RefSeq" id="WP_101029534.1">
    <property type="nucleotide sequence ID" value="NZ_CABMMZ010000072.1"/>
</dbReference>
<name>A0A2N0UJR2_9FIRM</name>
<dbReference type="CDD" id="cd00609">
    <property type="entry name" value="AAT_like"/>
    <property type="match status" value="1"/>
</dbReference>
<dbReference type="AlphaFoldDB" id="A0A2N0UJR2"/>
<keyword evidence="2" id="KW-1185">Reference proteome</keyword>
<dbReference type="Gene3D" id="3.40.640.10">
    <property type="entry name" value="Type I PLP-dependent aspartate aminotransferase-like (Major domain)"/>
    <property type="match status" value="1"/>
</dbReference>
<evidence type="ECO:0000313" key="2">
    <source>
        <dbReference type="Proteomes" id="UP000233425"/>
    </source>
</evidence>
<dbReference type="InterPro" id="IPR015422">
    <property type="entry name" value="PyrdxlP-dep_Trfase_small"/>
</dbReference>
<protein>
    <submittedName>
        <fullName evidence="1">Putative aminotransferase</fullName>
    </submittedName>
</protein>
<dbReference type="Proteomes" id="UP000233425">
    <property type="component" value="Unassembled WGS sequence"/>
</dbReference>
<dbReference type="GO" id="GO:0004069">
    <property type="term" value="F:L-aspartate:2-oxoglutarate aminotransferase activity"/>
    <property type="evidence" value="ECO:0007669"/>
    <property type="project" value="InterPro"/>
</dbReference>
<dbReference type="Gene3D" id="3.90.1150.10">
    <property type="entry name" value="Aspartate Aminotransferase, domain 1"/>
    <property type="match status" value="1"/>
</dbReference>
<dbReference type="PANTHER" id="PTHR43799">
    <property type="entry name" value="AMINOTRANSFERASE, PUTATIVE-RELATED"/>
    <property type="match status" value="1"/>
</dbReference>
<dbReference type="InterPro" id="IPR024551">
    <property type="entry name" value="AspAT_Ic"/>
</dbReference>
<gene>
    <name evidence="1" type="ORF">RBATCC27255_01601</name>
</gene>
<dbReference type="InterPro" id="IPR015424">
    <property type="entry name" value="PyrdxlP-dep_Trfase"/>
</dbReference>
<dbReference type="EMBL" id="NNSR01000072">
    <property type="protein sequence ID" value="PKD27212.1"/>
    <property type="molecule type" value="Genomic_DNA"/>
</dbReference>
<sequence length="426" mass="47629">MGYLDLSKQELEKEYSVLSKRFEEIKGMGLSLNMARGKPSKEQLDFSLPMLDTINSKSDFIGEDNMDCRNYGLLNGITECRKLFADILGVDAENVIVGGSSSLNMMFDTISCFMTAPAVEGCKPWYEVKNRKFLCPVPGYDRHFGITQYYGFELIPIPMDDNGPDMDIVEKLVSEDESVKGIWCVPKYSNPAGTTYSDEVVKRFAALKPAAKDFRIMWDNAYCIHEISDTPDVLLNIMDECKKTGNEDLPIMFCSTSKITFPGSGVAALAASENNLKVLREKYNYEIISYDKLNMLRHVRFFKNYDGVLKHMEKHKKILKPKFDIVLDTLDKELEPAGIASWKKPHGGYFVSVDVYDGTAKRTVALCKEAGVVLTGAGATYPLGLDPNDSNIRIAPTFPPNSELEVAMDVFCTCAKLAACEKILNK</sequence>
<proteinExistence type="predicted"/>
<dbReference type="PANTHER" id="PTHR43799:SF1">
    <property type="entry name" value="ASPARTATE AMINOTRANSFERASE"/>
    <property type="match status" value="1"/>
</dbReference>
<dbReference type="InterPro" id="IPR015421">
    <property type="entry name" value="PyrdxlP-dep_Trfase_major"/>
</dbReference>
<comment type="caution">
    <text evidence="1">The sequence shown here is derived from an EMBL/GenBank/DDBJ whole genome shotgun (WGS) entry which is preliminary data.</text>
</comment>
<evidence type="ECO:0000313" key="1">
    <source>
        <dbReference type="EMBL" id="PKD27212.1"/>
    </source>
</evidence>
<reference evidence="1" key="1">
    <citation type="journal article" date="2018" name="Environ. Microbiol.">
        <title>Sporulation capability and amylosome conservation among diverse human colonic and rumen isolates of the keystone starch-degrader Ruminococcus bromii.</title>
        <authorList>
            <person name="Mukhopadhya I."/>
            <person name="Morais S."/>
            <person name="Laverde-Gomez J."/>
            <person name="Sheridan P.O."/>
            <person name="Walker A.W."/>
            <person name="Kelly W."/>
            <person name="Klieve A.V."/>
            <person name="Ouwerkerk D."/>
            <person name="Duncan S.H."/>
            <person name="Louis P."/>
            <person name="Koropatkin N."/>
            <person name="Cockburn D."/>
            <person name="Kibler R."/>
            <person name="Cooper P.J."/>
            <person name="Sandoval C."/>
            <person name="Crost E."/>
            <person name="Juge N."/>
            <person name="Bayer E.A."/>
            <person name="Flint H.J."/>
        </authorList>
    </citation>
    <scope>NUCLEOTIDE SEQUENCE [LARGE SCALE GENOMIC DNA]</scope>
    <source>
        <strain evidence="1">ATCC 27255</strain>
    </source>
</reference>
<dbReference type="Pfam" id="PF12897">
    <property type="entry name" value="Asp_aminotransf"/>
    <property type="match status" value="1"/>
</dbReference>
<keyword evidence="1" id="KW-0808">Transferase</keyword>
<dbReference type="SUPFAM" id="SSF53383">
    <property type="entry name" value="PLP-dependent transferases"/>
    <property type="match status" value="1"/>
</dbReference>